<dbReference type="RefSeq" id="WP_264143830.1">
    <property type="nucleotide sequence ID" value="NZ_JAOYEY010000047.1"/>
</dbReference>
<accession>A0ABT3DLH9</accession>
<dbReference type="EMBL" id="JAOYEY010000047">
    <property type="protein sequence ID" value="MCV9887502.1"/>
    <property type="molecule type" value="Genomic_DNA"/>
</dbReference>
<protein>
    <recommendedName>
        <fullName evidence="3">Small peptidoglycan-associated lipoprotein</fullName>
    </recommendedName>
</protein>
<evidence type="ECO:0000313" key="2">
    <source>
        <dbReference type="Proteomes" id="UP001526147"/>
    </source>
</evidence>
<proteinExistence type="predicted"/>
<evidence type="ECO:0000313" key="1">
    <source>
        <dbReference type="EMBL" id="MCV9887502.1"/>
    </source>
</evidence>
<evidence type="ECO:0008006" key="3">
    <source>
        <dbReference type="Google" id="ProtNLM"/>
    </source>
</evidence>
<comment type="caution">
    <text evidence="1">The sequence shown here is derived from an EMBL/GenBank/DDBJ whole genome shotgun (WGS) entry which is preliminary data.</text>
</comment>
<sequence length="124" mass="14362">MKRSILIIFIIPVVVLSSCKNIIHSDVPTDFTLNRDKQIVFFSDDKNIDREAIYYDALLVIKEDFPEEFENMRVISENMDKHLYEVDTYPSLLVVSKKEILVQIEGTVLSKEEILEPVSNALLE</sequence>
<name>A0ABT3DLH9_9BACI</name>
<dbReference type="Proteomes" id="UP001526147">
    <property type="component" value="Unassembled WGS sequence"/>
</dbReference>
<dbReference type="PROSITE" id="PS51257">
    <property type="entry name" value="PROKAR_LIPOPROTEIN"/>
    <property type="match status" value="1"/>
</dbReference>
<organism evidence="1 2">
    <name type="scientific">Metabacillus halosaccharovorans</name>
    <dbReference type="NCBI Taxonomy" id="930124"/>
    <lineage>
        <taxon>Bacteria</taxon>
        <taxon>Bacillati</taxon>
        <taxon>Bacillota</taxon>
        <taxon>Bacilli</taxon>
        <taxon>Bacillales</taxon>
        <taxon>Bacillaceae</taxon>
        <taxon>Metabacillus</taxon>
    </lineage>
</organism>
<gene>
    <name evidence="1" type="ORF">OIH86_17835</name>
</gene>
<keyword evidence="2" id="KW-1185">Reference proteome</keyword>
<reference evidence="1 2" key="1">
    <citation type="submission" date="2022-10" db="EMBL/GenBank/DDBJ databases">
        <title>Draft genome assembly of moderately radiation resistant bacterium Metabacillus halosaccharovorans.</title>
        <authorList>
            <person name="Pal S."/>
            <person name="Gopinathan A."/>
        </authorList>
    </citation>
    <scope>NUCLEOTIDE SEQUENCE [LARGE SCALE GENOMIC DNA]</scope>
    <source>
        <strain evidence="1 2">VITHBRA001</strain>
    </source>
</reference>